<dbReference type="Proteomes" id="UP001568358">
    <property type="component" value="Unassembled WGS sequence"/>
</dbReference>
<comment type="caution">
    <text evidence="1">The sequence shown here is derived from an EMBL/GenBank/DDBJ whole genome shotgun (WGS) entry which is preliminary data.</text>
</comment>
<gene>
    <name evidence="1" type="ORF">AB2Z07_08270</name>
</gene>
<evidence type="ECO:0000313" key="2">
    <source>
        <dbReference type="Proteomes" id="UP001568358"/>
    </source>
</evidence>
<organism evidence="1 2">
    <name type="scientific">Halodesulfovibrio aestuarii</name>
    <dbReference type="NCBI Taxonomy" id="126333"/>
    <lineage>
        <taxon>Bacteria</taxon>
        <taxon>Pseudomonadati</taxon>
        <taxon>Thermodesulfobacteriota</taxon>
        <taxon>Desulfovibrionia</taxon>
        <taxon>Desulfovibrionales</taxon>
        <taxon>Desulfovibrionaceae</taxon>
        <taxon>Halodesulfovibrio</taxon>
    </lineage>
</organism>
<dbReference type="EMBL" id="JBFSOO010000005">
    <property type="protein sequence ID" value="MEZ6853522.1"/>
    <property type="molecule type" value="Genomic_DNA"/>
</dbReference>
<accession>A0ABV4JS34</accession>
<proteinExistence type="predicted"/>
<name>A0ABV4JS34_9BACT</name>
<protein>
    <submittedName>
        <fullName evidence="1">Uncharacterized protein</fullName>
    </submittedName>
</protein>
<sequence length="86" mass="10034">METSQKDVESLPTTIQEVETLIKQYDSELQAIEDAFRELVTSEDPSKGIFHASEIHENRQQKNIAEVNRQFAVNKRNRLRMEAEPF</sequence>
<keyword evidence="2" id="KW-1185">Reference proteome</keyword>
<reference evidence="1 2" key="1">
    <citation type="submission" date="2024-07" db="EMBL/GenBank/DDBJ databases">
        <title>Active virus-host system and metabolic interactions in a Lokiarchaeon culture.</title>
        <authorList>
            <person name="Ponce Toledo R.I."/>
            <person name="Rodrigues Oliveira T."/>
            <person name="Schleper C."/>
        </authorList>
    </citation>
    <scope>NUCLEOTIDE SEQUENCE [LARGE SCALE GENOMIC DNA]</scope>
    <source>
        <strain evidence="1 2">B35</strain>
    </source>
</reference>
<dbReference type="RefSeq" id="WP_143154790.1">
    <property type="nucleotide sequence ID" value="NZ_CP192219.1"/>
</dbReference>
<evidence type="ECO:0000313" key="1">
    <source>
        <dbReference type="EMBL" id="MEZ6853522.1"/>
    </source>
</evidence>